<evidence type="ECO:0000313" key="7">
    <source>
        <dbReference type="Proteomes" id="UP000182427"/>
    </source>
</evidence>
<evidence type="ECO:0000256" key="4">
    <source>
        <dbReference type="ARBA" id="ARBA00023136"/>
    </source>
</evidence>
<keyword evidence="7" id="KW-1185">Reference proteome</keyword>
<accession>A0A1G7K1M7</accession>
<sequence length="260" mass="27076">MEAAIAVAAIQAIAIAAALWLSARHRLLDRGLPYLVSLAVGVLLATALLHILPDSIETLGNTPALWLVFAGTLFAMFCFERIFATVTGHPVETPAAGESDCGPHHHHGSRPLSLIFGGTLHSFVDGVAVAAAFHTGRRIGWLTAVAITLHEVPHRMGDYALLTHLKVGRGRAIRLITIVGVAALLGVALVLAAGHLQLGGAVSATDWLLPISAASFVYIAMVNLMPELASEATLSGVLLQLLSMLGGATLVALIIRLPGA</sequence>
<evidence type="ECO:0000256" key="3">
    <source>
        <dbReference type="ARBA" id="ARBA00022989"/>
    </source>
</evidence>
<feature type="transmembrane region" description="Helical" evidence="5">
    <location>
        <begin position="64"/>
        <end position="84"/>
    </location>
</feature>
<dbReference type="PANTHER" id="PTHR16950:SF16">
    <property type="entry name" value="ZINC TRANSPORTER ZIP13"/>
    <property type="match status" value="1"/>
</dbReference>
<dbReference type="GO" id="GO:0016020">
    <property type="term" value="C:membrane"/>
    <property type="evidence" value="ECO:0007669"/>
    <property type="project" value="UniProtKB-SubCell"/>
</dbReference>
<dbReference type="RefSeq" id="WP_083345026.1">
    <property type="nucleotide sequence ID" value="NZ_LT629690.1"/>
</dbReference>
<evidence type="ECO:0000256" key="2">
    <source>
        <dbReference type="ARBA" id="ARBA00022692"/>
    </source>
</evidence>
<feature type="transmembrane region" description="Helical" evidence="5">
    <location>
        <begin position="175"/>
        <end position="195"/>
    </location>
</feature>
<proteinExistence type="predicted"/>
<evidence type="ECO:0000313" key="6">
    <source>
        <dbReference type="EMBL" id="SDF31020.1"/>
    </source>
</evidence>
<dbReference type="Proteomes" id="UP000182427">
    <property type="component" value="Chromosome I"/>
</dbReference>
<dbReference type="EMBL" id="LT629690">
    <property type="protein sequence ID" value="SDF31020.1"/>
    <property type="molecule type" value="Genomic_DNA"/>
</dbReference>
<protein>
    <submittedName>
        <fullName evidence="6">Zinc and cadmium transporter</fullName>
    </submittedName>
</protein>
<dbReference type="PANTHER" id="PTHR16950">
    <property type="entry name" value="ZINC TRANSPORTER SLC39A7 HISTIDINE-RICH MEMBRANE PROTEIN KE4"/>
    <property type="match status" value="1"/>
</dbReference>
<feature type="transmembrane region" description="Helical" evidence="5">
    <location>
        <begin position="32"/>
        <end position="52"/>
    </location>
</feature>
<name>A0A1G7K1M7_9BACT</name>
<dbReference type="InterPro" id="IPR003689">
    <property type="entry name" value="ZIP"/>
</dbReference>
<feature type="transmembrane region" description="Helical" evidence="5">
    <location>
        <begin position="207"/>
        <end position="225"/>
    </location>
</feature>
<reference evidence="6 7" key="1">
    <citation type="submission" date="2016-10" db="EMBL/GenBank/DDBJ databases">
        <authorList>
            <person name="de Groot N.N."/>
        </authorList>
    </citation>
    <scope>NUCLEOTIDE SEQUENCE [LARGE SCALE GENOMIC DNA]</scope>
    <source>
        <strain evidence="6 7">GAS232</strain>
    </source>
</reference>
<dbReference type="AlphaFoldDB" id="A0A1G7K1M7"/>
<keyword evidence="2 5" id="KW-0812">Transmembrane</keyword>
<evidence type="ECO:0000256" key="1">
    <source>
        <dbReference type="ARBA" id="ARBA00004141"/>
    </source>
</evidence>
<dbReference type="Pfam" id="PF02535">
    <property type="entry name" value="Zip"/>
    <property type="match status" value="2"/>
</dbReference>
<keyword evidence="3 5" id="KW-1133">Transmembrane helix</keyword>
<dbReference type="OrthoDB" id="120689at2"/>
<evidence type="ECO:0000256" key="5">
    <source>
        <dbReference type="SAM" id="Phobius"/>
    </source>
</evidence>
<dbReference type="GO" id="GO:0046873">
    <property type="term" value="F:metal ion transmembrane transporter activity"/>
    <property type="evidence" value="ECO:0007669"/>
    <property type="project" value="InterPro"/>
</dbReference>
<organism evidence="6 7">
    <name type="scientific">Terriglobus roseus</name>
    <dbReference type="NCBI Taxonomy" id="392734"/>
    <lineage>
        <taxon>Bacteria</taxon>
        <taxon>Pseudomonadati</taxon>
        <taxon>Acidobacteriota</taxon>
        <taxon>Terriglobia</taxon>
        <taxon>Terriglobales</taxon>
        <taxon>Acidobacteriaceae</taxon>
        <taxon>Terriglobus</taxon>
    </lineage>
</organism>
<keyword evidence="4 5" id="KW-0472">Membrane</keyword>
<comment type="subcellular location">
    <subcellularLocation>
        <location evidence="1">Membrane</location>
        <topology evidence="1">Multi-pass membrane protein</topology>
    </subcellularLocation>
</comment>
<gene>
    <name evidence="6" type="ORF">SAMN05444167_2025</name>
</gene>
<feature type="transmembrane region" description="Helical" evidence="5">
    <location>
        <begin position="237"/>
        <end position="257"/>
    </location>
</feature>